<keyword evidence="1" id="KW-1133">Transmembrane helix</keyword>
<dbReference type="AlphaFoldDB" id="A0A5C7ACC2"/>
<feature type="transmembrane region" description="Helical" evidence="1">
    <location>
        <begin position="12"/>
        <end position="31"/>
    </location>
</feature>
<accession>A0A5C7ACC2</accession>
<proteinExistence type="predicted"/>
<name>A0A5C7ACC2_9FLAO</name>
<organism evidence="2 3">
    <name type="scientific">Gelidibacter salicanalis</name>
    <dbReference type="NCBI Taxonomy" id="291193"/>
    <lineage>
        <taxon>Bacteria</taxon>
        <taxon>Pseudomonadati</taxon>
        <taxon>Bacteroidota</taxon>
        <taxon>Flavobacteriia</taxon>
        <taxon>Flavobacteriales</taxon>
        <taxon>Flavobacteriaceae</taxon>
        <taxon>Gelidibacter</taxon>
    </lineage>
</organism>
<reference evidence="2 3" key="1">
    <citation type="submission" date="2019-08" db="EMBL/GenBank/DDBJ databases">
        <title>Genome sequence of Gelidibacter salicanalis IC162T.</title>
        <authorList>
            <person name="Bowman J.P."/>
        </authorList>
    </citation>
    <scope>NUCLEOTIDE SEQUENCE [LARGE SCALE GENOMIC DNA]</scope>
    <source>
        <strain evidence="2 3">IC162</strain>
    </source>
</reference>
<dbReference type="EMBL" id="VORX01000011">
    <property type="protein sequence ID" value="TXE05504.1"/>
    <property type="molecule type" value="Genomic_DNA"/>
</dbReference>
<dbReference type="Proteomes" id="UP000321734">
    <property type="component" value="Unassembled WGS sequence"/>
</dbReference>
<protein>
    <submittedName>
        <fullName evidence="2">Uncharacterized protein</fullName>
    </submittedName>
</protein>
<keyword evidence="3" id="KW-1185">Reference proteome</keyword>
<keyword evidence="1" id="KW-0472">Membrane</keyword>
<keyword evidence="1" id="KW-0812">Transmembrane</keyword>
<evidence type="ECO:0000256" key="1">
    <source>
        <dbReference type="SAM" id="Phobius"/>
    </source>
</evidence>
<dbReference type="RefSeq" id="WP_146894252.1">
    <property type="nucleotide sequence ID" value="NZ_VORX01000011.1"/>
</dbReference>
<sequence>MAEIKIEKKKPVWPWVILILVVLGIIAYFVYANDEDVNDDYDDDIINEQVMDTTNTQSTYDPYNAGSSSSSYNQFMAYDQSIADSTRVAVDSSYTKKAFSNLTKAVVQKADENNIEDSEALSDLRDFSSLITSISTTTKDTKGFKNFKTASDKVVKVMEDIQKKSYPSLQTQVADLKTTAAKIDGSVMMNKQQNSLYAFLRQSRDVLQMMNN</sequence>
<gene>
    <name evidence="2" type="ORF">ES711_15670</name>
</gene>
<comment type="caution">
    <text evidence="2">The sequence shown here is derived from an EMBL/GenBank/DDBJ whole genome shotgun (WGS) entry which is preliminary data.</text>
</comment>
<evidence type="ECO:0000313" key="2">
    <source>
        <dbReference type="EMBL" id="TXE05504.1"/>
    </source>
</evidence>
<dbReference type="OrthoDB" id="952668at2"/>
<evidence type="ECO:0000313" key="3">
    <source>
        <dbReference type="Proteomes" id="UP000321734"/>
    </source>
</evidence>